<proteinExistence type="inferred from homology"/>
<dbReference type="GO" id="GO:0005886">
    <property type="term" value="C:plasma membrane"/>
    <property type="evidence" value="ECO:0007669"/>
    <property type="project" value="UniProtKB-SubCell"/>
</dbReference>
<feature type="transmembrane region" description="Helical" evidence="7">
    <location>
        <begin position="193"/>
        <end position="215"/>
    </location>
</feature>
<feature type="domain" description="ABC transmembrane type-1" evidence="8">
    <location>
        <begin position="114"/>
        <end position="322"/>
    </location>
</feature>
<evidence type="ECO:0000256" key="7">
    <source>
        <dbReference type="RuleBase" id="RU363032"/>
    </source>
</evidence>
<comment type="similarity">
    <text evidence="7">Belongs to the binding-protein-dependent transport system permease family.</text>
</comment>
<organism evidence="9 10">
    <name type="scientific">Streptomyces hundungensis</name>
    <dbReference type="NCBI Taxonomy" id="1077946"/>
    <lineage>
        <taxon>Bacteria</taxon>
        <taxon>Bacillati</taxon>
        <taxon>Actinomycetota</taxon>
        <taxon>Actinomycetes</taxon>
        <taxon>Kitasatosporales</taxon>
        <taxon>Streptomycetaceae</taxon>
        <taxon>Streptomyces</taxon>
    </lineage>
</organism>
<keyword evidence="6 7" id="KW-0472">Membrane</keyword>
<dbReference type="GO" id="GO:0055085">
    <property type="term" value="P:transmembrane transport"/>
    <property type="evidence" value="ECO:0007669"/>
    <property type="project" value="InterPro"/>
</dbReference>
<dbReference type="EMBL" id="CP032698">
    <property type="protein sequence ID" value="AYG80290.1"/>
    <property type="molecule type" value="Genomic_DNA"/>
</dbReference>
<keyword evidence="3" id="KW-1003">Cell membrane</keyword>
<gene>
    <name evidence="9" type="primary">gsiC_2</name>
    <name evidence="9" type="ORF">DWB77_02421</name>
</gene>
<keyword evidence="10" id="KW-1185">Reference proteome</keyword>
<dbReference type="AlphaFoldDB" id="A0A387HHD3"/>
<dbReference type="InterPro" id="IPR000515">
    <property type="entry name" value="MetI-like"/>
</dbReference>
<dbReference type="SUPFAM" id="SSF161098">
    <property type="entry name" value="MetI-like"/>
    <property type="match status" value="1"/>
</dbReference>
<evidence type="ECO:0000256" key="3">
    <source>
        <dbReference type="ARBA" id="ARBA00022475"/>
    </source>
</evidence>
<keyword evidence="2 7" id="KW-0813">Transport</keyword>
<feature type="transmembrane region" description="Helical" evidence="7">
    <location>
        <begin position="257"/>
        <end position="279"/>
    </location>
</feature>
<dbReference type="PROSITE" id="PS50928">
    <property type="entry name" value="ABC_TM1"/>
    <property type="match status" value="1"/>
</dbReference>
<accession>A0A387HHD3</accession>
<evidence type="ECO:0000259" key="8">
    <source>
        <dbReference type="PROSITE" id="PS50928"/>
    </source>
</evidence>
<sequence length="332" mass="35739">MLAYLIRRFAAAIVMLLIVMLVTFGIFFLIPRWTGVDPATMYVGKQSDAAALEAVRSKLGLGDPIFVQLFDFVKGIVAGRDYTGGGSTIHCDAPCFGYSFKNEQAIWPVLKDRFPVTLSLVIGAAILWVVFGVLAGVVSALKRGSLWDRTAMTVALAGVSLPIYFTGLLSLAIFSFGLHWIDGQYVPFSDSPGGWFSGLILPWVTLAFLQAAMYARLTRATMLEVMGEDYVRTARAKGLSESIVIGKHAMRSTMAPILTVLGMDIGALIGGAILTETTYSIPGLGRAVLQAINDRDLPVILGVTLITSAAVIFANLVVDLLYAVIDPRVRLA</sequence>
<evidence type="ECO:0000313" key="9">
    <source>
        <dbReference type="EMBL" id="AYG80290.1"/>
    </source>
</evidence>
<dbReference type="Pfam" id="PF00528">
    <property type="entry name" value="BPD_transp_1"/>
    <property type="match status" value="1"/>
</dbReference>
<evidence type="ECO:0000256" key="5">
    <source>
        <dbReference type="ARBA" id="ARBA00022989"/>
    </source>
</evidence>
<keyword evidence="4 7" id="KW-0812">Transmembrane</keyword>
<dbReference type="PANTHER" id="PTHR30465:SF0">
    <property type="entry name" value="OLIGOPEPTIDE TRANSPORT SYSTEM PERMEASE PROTEIN APPB"/>
    <property type="match status" value="1"/>
</dbReference>
<dbReference type="CDD" id="cd06261">
    <property type="entry name" value="TM_PBP2"/>
    <property type="match status" value="1"/>
</dbReference>
<dbReference type="InterPro" id="IPR045621">
    <property type="entry name" value="BPD_transp_1_N"/>
</dbReference>
<evidence type="ECO:0000256" key="1">
    <source>
        <dbReference type="ARBA" id="ARBA00004651"/>
    </source>
</evidence>
<dbReference type="InterPro" id="IPR035906">
    <property type="entry name" value="MetI-like_sf"/>
</dbReference>
<dbReference type="Pfam" id="PF19300">
    <property type="entry name" value="BPD_transp_1_N"/>
    <property type="match status" value="1"/>
</dbReference>
<evidence type="ECO:0000256" key="6">
    <source>
        <dbReference type="ARBA" id="ARBA00023136"/>
    </source>
</evidence>
<reference evidence="9 10" key="1">
    <citation type="submission" date="2018-10" db="EMBL/GenBank/DDBJ databases">
        <title>Relationship between Morphology and Antimicrobial Activity in Streptomyces.</title>
        <authorList>
            <person name="Kang H.J."/>
            <person name="Kim S.B."/>
        </authorList>
    </citation>
    <scope>NUCLEOTIDE SEQUENCE [LARGE SCALE GENOMIC DNA]</scope>
    <source>
        <strain evidence="9 10">BH38</strain>
    </source>
</reference>
<dbReference type="Gene3D" id="1.10.3720.10">
    <property type="entry name" value="MetI-like"/>
    <property type="match status" value="1"/>
</dbReference>
<evidence type="ECO:0000256" key="2">
    <source>
        <dbReference type="ARBA" id="ARBA00022448"/>
    </source>
</evidence>
<dbReference type="PANTHER" id="PTHR30465">
    <property type="entry name" value="INNER MEMBRANE ABC TRANSPORTER"/>
    <property type="match status" value="1"/>
</dbReference>
<feature type="transmembrane region" description="Helical" evidence="7">
    <location>
        <begin position="299"/>
        <end position="325"/>
    </location>
</feature>
<name>A0A387HHD3_9ACTN</name>
<feature type="transmembrane region" description="Helical" evidence="7">
    <location>
        <begin position="118"/>
        <end position="141"/>
    </location>
</feature>
<evidence type="ECO:0000313" key="10">
    <source>
        <dbReference type="Proteomes" id="UP000271554"/>
    </source>
</evidence>
<dbReference type="Proteomes" id="UP000271554">
    <property type="component" value="Chromosome"/>
</dbReference>
<keyword evidence="5 7" id="KW-1133">Transmembrane helix</keyword>
<evidence type="ECO:0000256" key="4">
    <source>
        <dbReference type="ARBA" id="ARBA00022692"/>
    </source>
</evidence>
<comment type="subcellular location">
    <subcellularLocation>
        <location evidence="1 7">Cell membrane</location>
        <topology evidence="1 7">Multi-pass membrane protein</topology>
    </subcellularLocation>
</comment>
<feature type="transmembrane region" description="Helical" evidence="7">
    <location>
        <begin position="9"/>
        <end position="30"/>
    </location>
</feature>
<dbReference type="OrthoDB" id="147639at2"/>
<dbReference type="RefSeq" id="WP_120721258.1">
    <property type="nucleotide sequence ID" value="NZ_CP032698.1"/>
</dbReference>
<dbReference type="KEGG" id="shun:DWB77_02421"/>
<protein>
    <submittedName>
        <fullName evidence="9">Glutathione transport system permease protein GsiC</fullName>
    </submittedName>
</protein>
<feature type="transmembrane region" description="Helical" evidence="7">
    <location>
        <begin position="153"/>
        <end position="181"/>
    </location>
</feature>